<evidence type="ECO:0000313" key="12">
    <source>
        <dbReference type="Proteomes" id="UP000694580"/>
    </source>
</evidence>
<feature type="domain" description="Peptidase S9 prolyl oligopeptidase catalytic" evidence="9">
    <location>
        <begin position="505"/>
        <end position="716"/>
    </location>
</feature>
<evidence type="ECO:0000256" key="6">
    <source>
        <dbReference type="ARBA" id="ARBA00018421"/>
    </source>
</evidence>
<dbReference type="GO" id="GO:0006508">
    <property type="term" value="P:proteolysis"/>
    <property type="evidence" value="ECO:0007669"/>
    <property type="project" value="InterPro"/>
</dbReference>
<evidence type="ECO:0000256" key="7">
    <source>
        <dbReference type="ARBA" id="ARBA00022490"/>
    </source>
</evidence>
<dbReference type="GeneID" id="114798137"/>
<dbReference type="Pfam" id="PF00326">
    <property type="entry name" value="Peptidase_S9"/>
    <property type="match status" value="1"/>
</dbReference>
<dbReference type="GeneTree" id="ENSGT00940000166103"/>
<reference evidence="11 12" key="1">
    <citation type="submission" date="2020-06" db="EMBL/GenBank/DDBJ databases">
        <authorList>
            <consortium name="Wellcome Sanger Institute Data Sharing"/>
        </authorList>
    </citation>
    <scope>NUCLEOTIDE SEQUENCE [LARGE SCALE GENOMIC DNA]</scope>
</reference>
<protein>
    <recommendedName>
        <fullName evidence="6">Acylamino-acid-releasing enzyme</fullName>
        <ecNumber evidence="5">3.4.19.1</ecNumber>
    </recommendedName>
</protein>
<dbReference type="SUPFAM" id="SSF82171">
    <property type="entry name" value="DPP6 N-terminal domain-like"/>
    <property type="match status" value="1"/>
</dbReference>
<dbReference type="Proteomes" id="UP000694580">
    <property type="component" value="Chromosome 10"/>
</dbReference>
<dbReference type="GO" id="GO:0005737">
    <property type="term" value="C:cytoplasm"/>
    <property type="evidence" value="ECO:0007669"/>
    <property type="project" value="UniProtKB-SubCell"/>
</dbReference>
<keyword evidence="7" id="KW-0963">Cytoplasm</keyword>
<comment type="similarity">
    <text evidence="3">Belongs to the peptidase S9C family.</text>
</comment>
<dbReference type="RefSeq" id="XP_028849402.1">
    <property type="nucleotide sequence ID" value="XM_028993569.1"/>
</dbReference>
<dbReference type="AlphaFoldDB" id="A0AAY4ASB9"/>
<keyword evidence="12" id="KW-1185">Reference proteome</keyword>
<reference evidence="11" key="3">
    <citation type="submission" date="2025-09" db="UniProtKB">
        <authorList>
            <consortium name="Ensembl"/>
        </authorList>
    </citation>
    <scope>IDENTIFICATION</scope>
</reference>
<dbReference type="GO" id="GO:0004252">
    <property type="term" value="F:serine-type endopeptidase activity"/>
    <property type="evidence" value="ECO:0007669"/>
    <property type="project" value="TreeGrafter"/>
</dbReference>
<comment type="subunit">
    <text evidence="4">Homotetramer.</text>
</comment>
<dbReference type="EC" id="3.4.19.1" evidence="5"/>
<dbReference type="InterPro" id="IPR011042">
    <property type="entry name" value="6-blade_b-propeller_TolB-like"/>
</dbReference>
<evidence type="ECO:0000256" key="4">
    <source>
        <dbReference type="ARBA" id="ARBA00011881"/>
    </source>
</evidence>
<keyword evidence="8" id="KW-0378">Hydrolase</keyword>
<dbReference type="Gene3D" id="3.40.50.1820">
    <property type="entry name" value="alpha/beta hydrolase"/>
    <property type="match status" value="1"/>
</dbReference>
<dbReference type="FunFam" id="3.40.50.1820:FF:000043">
    <property type="entry name" value="acylamino-acid-releasing enzyme"/>
    <property type="match status" value="1"/>
</dbReference>
<evidence type="ECO:0000256" key="5">
    <source>
        <dbReference type="ARBA" id="ARBA00012917"/>
    </source>
</evidence>
<evidence type="ECO:0000259" key="10">
    <source>
        <dbReference type="Pfam" id="PF19283"/>
    </source>
</evidence>
<gene>
    <name evidence="11" type="primary">LOC114798137</name>
</gene>
<dbReference type="PANTHER" id="PTHR42776:SF1">
    <property type="entry name" value="ACYLAMINO-ACID-RELEASING ENZYME"/>
    <property type="match status" value="1"/>
</dbReference>
<sequence length="720" mass="79988">MEDVERDAVTAVFAQCSGFPTPVSASVIHRTPAASRSRYISITADWSQAEQSRAARLRFTQHWTLLCDQRTLVQSLPAAPCTHTQGELLSRDSPSGSRRAVIRATCRQQFLEVWGSCGLEKSLDLTALNRHGVVYEDAVFASLAWSPCERRLLYVAEKSLAVDPPAVPVSPSNEHGQASLHRDEEYGEKVKSEYVEDWGEGFTGMSAPVLFVADLAKGEVSMVKGVPSHVSPAQALWAPDGGVVFVGWWKEPFRLGLKFCSNRRSALFHLDLRGNCEPLTADNVSVSSPRLSPDGRWLIYTQGRVFGPHNQCRSLHQYEWETRRTSVLLDVVKRSQKGEFAGLYESLPLCCWSSDSQRIIFSSDYQNQKGIFVLDRRTKQVRIISDDSEFSCWKLLLVHEDLLVVCCSSPQQPPCLRVGLLPPAGGEVAVSWLTLNDLSLTFEFEWKDMEISPAPDEENPEFSGLNFGAVLVKPRGLHSGRKLPLVVFIHGGPHSQFCAEWNASVAAFCRLGFAVLMVNFRGSTGFGQDSILSLIGNIGCQDVKDVHRAVLCALQSDTSLDPNRVVVTGGSHGGFLSCHLLGQYPDFYRACAARNPVINAATLLSTSDIVDWRYTSVGLEYSFDRLPTPEALTSMLQRSPITRVAQMQAPVLLMLGAKDRRVSPHQGLELYRALKSRGTTVRLLWYAEDGHSLSRVDTQADCFLNMFMWFQRALQMHSLS</sequence>
<evidence type="ECO:0000256" key="8">
    <source>
        <dbReference type="ARBA" id="ARBA00022801"/>
    </source>
</evidence>
<name>A0AAY4ASB9_9TELE</name>
<comment type="subcellular location">
    <subcellularLocation>
        <location evidence="2">Cytoplasm</location>
    </subcellularLocation>
</comment>
<dbReference type="PANTHER" id="PTHR42776">
    <property type="entry name" value="SERINE PEPTIDASE S9 FAMILY MEMBER"/>
    <property type="match status" value="1"/>
</dbReference>
<dbReference type="SUPFAM" id="SSF53474">
    <property type="entry name" value="alpha/beta-Hydrolases"/>
    <property type="match status" value="1"/>
</dbReference>
<feature type="domain" description="Acylamino-acid-releasing enzyme N-terminal" evidence="10">
    <location>
        <begin position="44"/>
        <end position="425"/>
    </location>
</feature>
<proteinExistence type="inferred from homology"/>
<reference evidence="11" key="2">
    <citation type="submission" date="2025-08" db="UniProtKB">
        <authorList>
            <consortium name="Ensembl"/>
        </authorList>
    </citation>
    <scope>IDENTIFICATION</scope>
</reference>
<dbReference type="InterPro" id="IPR029058">
    <property type="entry name" value="AB_hydrolase_fold"/>
</dbReference>
<evidence type="ECO:0000256" key="2">
    <source>
        <dbReference type="ARBA" id="ARBA00004496"/>
    </source>
</evidence>
<evidence type="ECO:0000313" key="11">
    <source>
        <dbReference type="Ensembl" id="ENSDCDP00010011719.1"/>
    </source>
</evidence>
<comment type="catalytic activity">
    <reaction evidence="1">
        <text>Cleavage of an N-acetyl or N-formyl amino acid from the N-terminus of a polypeptide.</text>
        <dbReference type="EC" id="3.4.19.1"/>
    </reaction>
</comment>
<evidence type="ECO:0000256" key="3">
    <source>
        <dbReference type="ARBA" id="ARBA00010040"/>
    </source>
</evidence>
<evidence type="ECO:0000256" key="1">
    <source>
        <dbReference type="ARBA" id="ARBA00000721"/>
    </source>
</evidence>
<dbReference type="Pfam" id="PF19283">
    <property type="entry name" value="APEH_N"/>
    <property type="match status" value="1"/>
</dbReference>
<dbReference type="GO" id="GO:0008242">
    <property type="term" value="F:omega peptidase activity"/>
    <property type="evidence" value="ECO:0007669"/>
    <property type="project" value="UniProtKB-EC"/>
</dbReference>
<dbReference type="Ensembl" id="ENSDCDT00010012287.1">
    <property type="protein sequence ID" value="ENSDCDP00010011719.1"/>
    <property type="gene ID" value="ENSDCDG00010005145.1"/>
</dbReference>
<dbReference type="InterPro" id="IPR045550">
    <property type="entry name" value="AARE_N"/>
</dbReference>
<dbReference type="InterPro" id="IPR001375">
    <property type="entry name" value="Peptidase_S9_cat"/>
</dbReference>
<accession>A0AAY4ASB9</accession>
<organism evidence="11 12">
    <name type="scientific">Denticeps clupeoides</name>
    <name type="common">denticle herring</name>
    <dbReference type="NCBI Taxonomy" id="299321"/>
    <lineage>
        <taxon>Eukaryota</taxon>
        <taxon>Metazoa</taxon>
        <taxon>Chordata</taxon>
        <taxon>Craniata</taxon>
        <taxon>Vertebrata</taxon>
        <taxon>Euteleostomi</taxon>
        <taxon>Actinopterygii</taxon>
        <taxon>Neopterygii</taxon>
        <taxon>Teleostei</taxon>
        <taxon>Clupei</taxon>
        <taxon>Clupeiformes</taxon>
        <taxon>Denticipitoidei</taxon>
        <taxon>Denticipitidae</taxon>
        <taxon>Denticeps</taxon>
    </lineage>
</organism>
<evidence type="ECO:0000259" key="9">
    <source>
        <dbReference type="Pfam" id="PF00326"/>
    </source>
</evidence>
<dbReference type="Gene3D" id="2.120.10.30">
    <property type="entry name" value="TolB, C-terminal domain"/>
    <property type="match status" value="1"/>
</dbReference>